<feature type="active site" description="Proton donor" evidence="13">
    <location>
        <position position="169"/>
    </location>
</feature>
<accession>A0A127F8R3</accession>
<evidence type="ECO:0000256" key="7">
    <source>
        <dbReference type="ARBA" id="ARBA00023027"/>
    </source>
</evidence>
<dbReference type="PANTHER" id="PTHR20836">
    <property type="entry name" value="DIHYDRODIPICOLINATE REDUCTASE"/>
    <property type="match status" value="1"/>
</dbReference>
<dbReference type="GO" id="GO:0008839">
    <property type="term" value="F:4-hydroxy-tetrahydrodipicolinate reductase"/>
    <property type="evidence" value="ECO:0007669"/>
    <property type="project" value="UniProtKB-UniRule"/>
</dbReference>
<comment type="function">
    <text evidence="13">Catalyzes the conversion of 4-hydroxy-tetrahydrodipicolinate (HTPA) to tetrahydrodipicolinate.</text>
</comment>
<dbReference type="PROSITE" id="PS01298">
    <property type="entry name" value="DAPB"/>
    <property type="match status" value="1"/>
</dbReference>
<dbReference type="Proteomes" id="UP000070250">
    <property type="component" value="Chromosome"/>
</dbReference>
<gene>
    <name evidence="13" type="primary">dapB</name>
    <name evidence="16" type="ORF">ACG33_06815</name>
</gene>
<dbReference type="InterPro" id="IPR022664">
    <property type="entry name" value="DapB_N_CS"/>
</dbReference>
<dbReference type="Gene3D" id="3.30.360.10">
    <property type="entry name" value="Dihydrodipicolinate Reductase, domain 2"/>
    <property type="match status" value="1"/>
</dbReference>
<reference evidence="16 17" key="1">
    <citation type="submission" date="2015-06" db="EMBL/GenBank/DDBJ databases">
        <title>A Comprehensive Approach to Explore the Metabolic and Phylogenetic Diversity of Bacterial Steroid Degradation in the Environment: Testosterone as an Example.</title>
        <authorList>
            <person name="Yang F.-C."/>
            <person name="Chen Y.-L."/>
            <person name="Yu C.-P."/>
            <person name="Tang S.-L."/>
            <person name="Wang P.-H."/>
            <person name="Ismail W."/>
            <person name="Wang C.-H."/>
            <person name="Yang C.-Y."/>
            <person name="Chiang Y.-R."/>
        </authorList>
    </citation>
    <scope>NUCLEOTIDE SEQUENCE [LARGE SCALE GENOMIC DNA]</scope>
    <source>
        <strain evidence="16 17">DSM 18526</strain>
    </source>
</reference>
<evidence type="ECO:0000256" key="4">
    <source>
        <dbReference type="ARBA" id="ARBA00022857"/>
    </source>
</evidence>
<dbReference type="UniPathway" id="UPA00034">
    <property type="reaction ID" value="UER00018"/>
</dbReference>
<feature type="binding site" evidence="13">
    <location>
        <position position="64"/>
    </location>
    <ligand>
        <name>NADP(+)</name>
        <dbReference type="ChEBI" id="CHEBI:58349"/>
    </ligand>
</feature>
<evidence type="ECO:0000256" key="13">
    <source>
        <dbReference type="HAMAP-Rule" id="MF_00102"/>
    </source>
</evidence>
<dbReference type="Pfam" id="PF05173">
    <property type="entry name" value="DapB_C"/>
    <property type="match status" value="1"/>
</dbReference>
<dbReference type="STRING" id="465721.ACG33_06815"/>
<dbReference type="GO" id="GO:0019877">
    <property type="term" value="P:diaminopimelate biosynthetic process"/>
    <property type="evidence" value="ECO:0007669"/>
    <property type="project" value="UniProtKB-UniRule"/>
</dbReference>
<dbReference type="NCBIfam" id="TIGR00036">
    <property type="entry name" value="dapB"/>
    <property type="match status" value="1"/>
</dbReference>
<dbReference type="InterPro" id="IPR022663">
    <property type="entry name" value="DapB_C"/>
</dbReference>
<dbReference type="GO" id="GO:0016726">
    <property type="term" value="F:oxidoreductase activity, acting on CH or CH2 groups, NAD or NADP as acceptor"/>
    <property type="evidence" value="ECO:0007669"/>
    <property type="project" value="UniProtKB-UniRule"/>
</dbReference>
<evidence type="ECO:0000313" key="17">
    <source>
        <dbReference type="Proteomes" id="UP000070250"/>
    </source>
</evidence>
<feature type="binding site" evidence="13">
    <location>
        <position position="166"/>
    </location>
    <ligand>
        <name>(S)-2,3,4,5-tetrahydrodipicolinate</name>
        <dbReference type="ChEBI" id="CHEBI:16845"/>
    </ligand>
</feature>
<proteinExistence type="inferred from homology"/>
<keyword evidence="2 13" id="KW-0963">Cytoplasm</keyword>
<evidence type="ECO:0000259" key="14">
    <source>
        <dbReference type="Pfam" id="PF01113"/>
    </source>
</evidence>
<dbReference type="PANTHER" id="PTHR20836:SF0">
    <property type="entry name" value="4-HYDROXY-TETRAHYDRODIPICOLINATE REDUCTASE 1, CHLOROPLASTIC-RELATED"/>
    <property type="match status" value="1"/>
</dbReference>
<dbReference type="CDD" id="cd02274">
    <property type="entry name" value="DHDPR_N"/>
    <property type="match status" value="1"/>
</dbReference>
<evidence type="ECO:0000256" key="9">
    <source>
        <dbReference type="ARBA" id="ARBA00037922"/>
    </source>
</evidence>
<organism evidence="16 17">
    <name type="scientific">Steroidobacter denitrificans</name>
    <dbReference type="NCBI Taxonomy" id="465721"/>
    <lineage>
        <taxon>Bacteria</taxon>
        <taxon>Pseudomonadati</taxon>
        <taxon>Pseudomonadota</taxon>
        <taxon>Gammaproteobacteria</taxon>
        <taxon>Steroidobacterales</taxon>
        <taxon>Steroidobacteraceae</taxon>
        <taxon>Steroidobacter</taxon>
    </lineage>
</organism>
<evidence type="ECO:0000256" key="12">
    <source>
        <dbReference type="ARBA" id="ARBA00049396"/>
    </source>
</evidence>
<dbReference type="KEGG" id="sdf:ACG33_06815"/>
<comment type="caution">
    <text evidence="13">Lacks conserved residue(s) required for the propagation of feature annotation.</text>
</comment>
<evidence type="ECO:0000256" key="5">
    <source>
        <dbReference type="ARBA" id="ARBA00022915"/>
    </source>
</evidence>
<dbReference type="HAMAP" id="MF_00102">
    <property type="entry name" value="DapB"/>
    <property type="match status" value="1"/>
</dbReference>
<evidence type="ECO:0000256" key="6">
    <source>
        <dbReference type="ARBA" id="ARBA00023002"/>
    </source>
</evidence>
<dbReference type="SUPFAM" id="SSF51735">
    <property type="entry name" value="NAD(P)-binding Rossmann-fold domains"/>
    <property type="match status" value="1"/>
</dbReference>
<keyword evidence="6 13" id="KW-0560">Oxidoreductase</keyword>
<evidence type="ECO:0000313" key="16">
    <source>
        <dbReference type="EMBL" id="AMN46814.1"/>
    </source>
</evidence>
<dbReference type="EC" id="1.17.1.8" evidence="10 13"/>
<evidence type="ECO:0000256" key="1">
    <source>
        <dbReference type="ARBA" id="ARBA00006642"/>
    </source>
</evidence>
<comment type="caution">
    <text evidence="13">Was originally thought to be a dihydrodipicolinate reductase (DHDPR), catalyzing the conversion of dihydrodipicolinate to tetrahydrodipicolinate. However, it was shown in E.coli that the substrate of the enzymatic reaction is not dihydrodipicolinate (DHDP) but in fact (2S,4S)-4-hydroxy-2,3,4,5-tetrahydrodipicolinic acid (HTPA), the product released by the DapA-catalyzed reaction.</text>
</comment>
<dbReference type="GO" id="GO:0009089">
    <property type="term" value="P:lysine biosynthetic process via diaminopimelate"/>
    <property type="evidence" value="ECO:0007669"/>
    <property type="project" value="UniProtKB-UniRule"/>
</dbReference>
<comment type="catalytic activity">
    <reaction evidence="12 13">
        <text>(S)-2,3,4,5-tetrahydrodipicolinate + NAD(+) + H2O = (2S,4S)-4-hydroxy-2,3,4,5-tetrahydrodipicolinate + NADH + H(+)</text>
        <dbReference type="Rhea" id="RHEA:35323"/>
        <dbReference type="ChEBI" id="CHEBI:15377"/>
        <dbReference type="ChEBI" id="CHEBI:15378"/>
        <dbReference type="ChEBI" id="CHEBI:16845"/>
        <dbReference type="ChEBI" id="CHEBI:57540"/>
        <dbReference type="ChEBI" id="CHEBI:57945"/>
        <dbReference type="ChEBI" id="CHEBI:67139"/>
        <dbReference type="EC" id="1.17.1.8"/>
    </reaction>
</comment>
<keyword evidence="5 13" id="KW-0220">Diaminopimelate biosynthesis</keyword>
<feature type="active site" description="Proton donor/acceptor" evidence="13">
    <location>
        <position position="165"/>
    </location>
</feature>
<name>A0A127F8R3_STEDE</name>
<dbReference type="GO" id="GO:0005737">
    <property type="term" value="C:cytoplasm"/>
    <property type="evidence" value="ECO:0007669"/>
    <property type="project" value="UniProtKB-SubCell"/>
</dbReference>
<feature type="domain" description="Dihydrodipicolinate reductase C-terminal" evidence="15">
    <location>
        <begin position="138"/>
        <end position="274"/>
    </location>
</feature>
<dbReference type="InterPro" id="IPR000846">
    <property type="entry name" value="DapB_N"/>
</dbReference>
<feature type="binding site" evidence="13">
    <location>
        <begin position="18"/>
        <end position="23"/>
    </location>
    <ligand>
        <name>NAD(+)</name>
        <dbReference type="ChEBI" id="CHEBI:57540"/>
    </ligand>
</feature>
<dbReference type="FunFam" id="3.30.360.10:FF:000004">
    <property type="entry name" value="4-hydroxy-tetrahydrodipicolinate reductase"/>
    <property type="match status" value="1"/>
</dbReference>
<comment type="pathway">
    <text evidence="9 13">Amino-acid biosynthesis; L-lysine biosynthesis via DAP pathway; (S)-tetrahydrodipicolinate from L-aspartate: step 4/4.</text>
</comment>
<dbReference type="GO" id="GO:0050661">
    <property type="term" value="F:NADP binding"/>
    <property type="evidence" value="ECO:0007669"/>
    <property type="project" value="UniProtKB-UniRule"/>
</dbReference>
<evidence type="ECO:0000256" key="2">
    <source>
        <dbReference type="ARBA" id="ARBA00022490"/>
    </source>
</evidence>
<dbReference type="InterPro" id="IPR023940">
    <property type="entry name" value="DHDPR_bac"/>
</dbReference>
<keyword evidence="7 13" id="KW-0520">NAD</keyword>
<evidence type="ECO:0000259" key="15">
    <source>
        <dbReference type="Pfam" id="PF05173"/>
    </source>
</evidence>
<comment type="subunit">
    <text evidence="13">Homotetramer.</text>
</comment>
<dbReference type="EMBL" id="CP011971">
    <property type="protein sequence ID" value="AMN46814.1"/>
    <property type="molecule type" value="Genomic_DNA"/>
</dbReference>
<keyword evidence="17" id="KW-1185">Reference proteome</keyword>
<dbReference type="SUPFAM" id="SSF55347">
    <property type="entry name" value="Glyceraldehyde-3-phosphate dehydrogenase-like, C-terminal domain"/>
    <property type="match status" value="1"/>
</dbReference>
<feature type="binding site" evidence="13">
    <location>
        <begin position="175"/>
        <end position="176"/>
    </location>
    <ligand>
        <name>(S)-2,3,4,5-tetrahydrodipicolinate</name>
        <dbReference type="ChEBI" id="CHEBI:16845"/>
    </ligand>
</feature>
<dbReference type="GO" id="GO:0051287">
    <property type="term" value="F:NAD binding"/>
    <property type="evidence" value="ECO:0007669"/>
    <property type="project" value="UniProtKB-UniRule"/>
</dbReference>
<sequence length="277" mass="28878">MNDPGHRIHDPVPMAVLGVSGRMGRALLLAMDEAGGIRLSGASASSDSRWVGMDAGAAAQGAARGVAVLADPASAIQGAAVAIDFTLPQATGANLDACVAARCPLVIGTTGHASEIRDRIVRAADHIPLVMAPNMSVGVNLLLELVEQAARQLDERYDIEIFEAHHRDKKDAPSGTALGLAAAAAAGRGVELEQVAEYGRHGLTGARRPGNIGFSVFRGGDIVGEHTVSFAGIGERIELTHRASDRLAFARGAVRAARWLIGRPSGLYSMRDVLGFR</sequence>
<comment type="catalytic activity">
    <reaction evidence="11 13">
        <text>(S)-2,3,4,5-tetrahydrodipicolinate + NADP(+) + H2O = (2S,4S)-4-hydroxy-2,3,4,5-tetrahydrodipicolinate + NADPH + H(+)</text>
        <dbReference type="Rhea" id="RHEA:35331"/>
        <dbReference type="ChEBI" id="CHEBI:15377"/>
        <dbReference type="ChEBI" id="CHEBI:15378"/>
        <dbReference type="ChEBI" id="CHEBI:16845"/>
        <dbReference type="ChEBI" id="CHEBI:57783"/>
        <dbReference type="ChEBI" id="CHEBI:58349"/>
        <dbReference type="ChEBI" id="CHEBI:67139"/>
        <dbReference type="EC" id="1.17.1.8"/>
    </reaction>
</comment>
<dbReference type="AlphaFoldDB" id="A0A127F8R3"/>
<keyword evidence="4 13" id="KW-0521">NADP</keyword>
<feature type="binding site" evidence="13">
    <location>
        <begin position="108"/>
        <end position="110"/>
    </location>
    <ligand>
        <name>NAD(+)</name>
        <dbReference type="ChEBI" id="CHEBI:57540"/>
    </ligand>
</feature>
<dbReference type="InterPro" id="IPR036291">
    <property type="entry name" value="NAD(P)-bd_dom_sf"/>
</dbReference>
<dbReference type="Pfam" id="PF01113">
    <property type="entry name" value="DapB_N"/>
    <property type="match status" value="1"/>
</dbReference>
<protein>
    <recommendedName>
        <fullName evidence="10 13">4-hydroxy-tetrahydrodipicolinate reductase</fullName>
        <shortName evidence="13">HTPA reductase</shortName>
        <ecNumber evidence="10 13">1.17.1.8</ecNumber>
    </recommendedName>
</protein>
<keyword evidence="8 13" id="KW-0457">Lysine biosynthesis</keyword>
<dbReference type="Gene3D" id="3.40.50.720">
    <property type="entry name" value="NAD(P)-binding Rossmann-like Domain"/>
    <property type="match status" value="1"/>
</dbReference>
<dbReference type="PIRSF" id="PIRSF000161">
    <property type="entry name" value="DHPR"/>
    <property type="match status" value="1"/>
</dbReference>
<evidence type="ECO:0000256" key="3">
    <source>
        <dbReference type="ARBA" id="ARBA00022605"/>
    </source>
</evidence>
<comment type="similarity">
    <text evidence="1 13">Belongs to the DapB family.</text>
</comment>
<evidence type="ECO:0000256" key="8">
    <source>
        <dbReference type="ARBA" id="ARBA00023154"/>
    </source>
</evidence>
<keyword evidence="3 13" id="KW-0028">Amino-acid biosynthesis</keyword>
<evidence type="ECO:0000256" key="11">
    <source>
        <dbReference type="ARBA" id="ARBA00049080"/>
    </source>
</evidence>
<feature type="binding site" evidence="13">
    <location>
        <begin position="132"/>
        <end position="135"/>
    </location>
    <ligand>
        <name>NAD(+)</name>
        <dbReference type="ChEBI" id="CHEBI:57540"/>
    </ligand>
</feature>
<dbReference type="PATRIC" id="fig|465721.4.peg.1452"/>
<comment type="subcellular location">
    <subcellularLocation>
        <location evidence="13">Cytoplasm</location>
    </subcellularLocation>
</comment>
<feature type="domain" description="Dihydrodipicolinate reductase N-terminal" evidence="14">
    <location>
        <begin position="14"/>
        <end position="135"/>
    </location>
</feature>
<evidence type="ECO:0000256" key="10">
    <source>
        <dbReference type="ARBA" id="ARBA00038983"/>
    </source>
</evidence>